<keyword evidence="4" id="KW-1185">Reference proteome</keyword>
<dbReference type="EMBL" id="CP093327">
    <property type="protein sequence ID" value="UNK47816.1"/>
    <property type="molecule type" value="Genomic_DNA"/>
</dbReference>
<protein>
    <submittedName>
        <fullName evidence="3">HNH endonuclease family protein</fullName>
    </submittedName>
</protein>
<dbReference type="RefSeq" id="WP_241915515.1">
    <property type="nucleotide sequence ID" value="NZ_CP093327.1"/>
</dbReference>
<feature type="domain" description="GmrSD restriction endonucleases C-terminal" evidence="2">
    <location>
        <begin position="10"/>
        <end position="90"/>
    </location>
</feature>
<geneLocation type="plasmid" evidence="3 4">
    <name>p1</name>
</geneLocation>
<dbReference type="Proteomes" id="UP000829069">
    <property type="component" value="Plasmid p1"/>
</dbReference>
<proteinExistence type="predicted"/>
<name>A0ABY3WEC3_9MICC</name>
<evidence type="ECO:0000313" key="4">
    <source>
        <dbReference type="Proteomes" id="UP000829069"/>
    </source>
</evidence>
<dbReference type="InterPro" id="IPR011089">
    <property type="entry name" value="GmrSD_C"/>
</dbReference>
<organism evidence="3 4">
    <name type="scientific">Arthrobacter sulfonylureivorans</name>
    <dbReference type="NCBI Taxonomy" id="2486855"/>
    <lineage>
        <taxon>Bacteria</taxon>
        <taxon>Bacillati</taxon>
        <taxon>Actinomycetota</taxon>
        <taxon>Actinomycetes</taxon>
        <taxon>Micrococcales</taxon>
        <taxon>Micrococcaceae</taxon>
        <taxon>Arthrobacter</taxon>
    </lineage>
</organism>
<reference evidence="3 4" key="1">
    <citation type="submission" date="2022-03" db="EMBL/GenBank/DDBJ databases">
        <title>Isotopic signatures of nitrous oxide derived from detoxification processes.</title>
        <authorList>
            <person name="Behrendt U."/>
            <person name="Buchen C."/>
            <person name="Well R."/>
            <person name="Ulrich A."/>
            <person name="Rohe L."/>
            <person name="Kolb S."/>
            <person name="Schloter M."/>
            <person name="Horn M.A."/>
            <person name="Augustin J."/>
        </authorList>
    </citation>
    <scope>NUCLEOTIDE SEQUENCE [LARGE SCALE GENOMIC DNA]</scope>
    <source>
        <strain evidence="3 4">S4-C24</strain>
        <plasmid evidence="3 4">p1</plasmid>
    </source>
</reference>
<keyword evidence="3" id="KW-0255">Endonuclease</keyword>
<evidence type="ECO:0000313" key="3">
    <source>
        <dbReference type="EMBL" id="UNK47816.1"/>
    </source>
</evidence>
<feature type="compositionally biased region" description="Polar residues" evidence="1">
    <location>
        <begin position="11"/>
        <end position="23"/>
    </location>
</feature>
<feature type="region of interest" description="Disordered" evidence="1">
    <location>
        <begin position="1"/>
        <end position="54"/>
    </location>
</feature>
<keyword evidence="3" id="KW-0540">Nuclease</keyword>
<feature type="compositionally biased region" description="Low complexity" evidence="1">
    <location>
        <begin position="146"/>
        <end position="159"/>
    </location>
</feature>
<keyword evidence="3" id="KW-0614">Plasmid</keyword>
<dbReference type="GO" id="GO:0004519">
    <property type="term" value="F:endonuclease activity"/>
    <property type="evidence" value="ECO:0007669"/>
    <property type="project" value="UniProtKB-KW"/>
</dbReference>
<sequence>MVWDDSDQEQSHTWQKGAQQVSKNQREAFANDPLKLMTADGSTNGQKSDSDAASWLPQSNVFRCKCVTLQAAVKAKYNFSMTQAEHVAITPVFSSCPDQPVPADSGGETAPVATKEARPSIASRNQRRSRLRDSRHGPFRARRSSSTRTAPTSRPTVRH</sequence>
<evidence type="ECO:0000259" key="2">
    <source>
        <dbReference type="Pfam" id="PF07510"/>
    </source>
</evidence>
<evidence type="ECO:0000256" key="1">
    <source>
        <dbReference type="SAM" id="MobiDB-lite"/>
    </source>
</evidence>
<keyword evidence="3" id="KW-0378">Hydrolase</keyword>
<dbReference type="Pfam" id="PF07510">
    <property type="entry name" value="GmrSD_C"/>
    <property type="match status" value="1"/>
</dbReference>
<accession>A0ABY3WEC3</accession>
<gene>
    <name evidence="3" type="ORF">MNQ99_18240</name>
</gene>
<feature type="region of interest" description="Disordered" evidence="1">
    <location>
        <begin position="93"/>
        <end position="159"/>
    </location>
</feature>